<dbReference type="Pfam" id="PF12095">
    <property type="entry name" value="CRR7"/>
    <property type="match status" value="1"/>
</dbReference>
<comment type="caution">
    <text evidence="1">The sequence shown here is derived from an EMBL/GenBank/DDBJ whole genome shotgun (WGS) entry which is preliminary data.</text>
</comment>
<protein>
    <recommendedName>
        <fullName evidence="3">Chlororespiratory reduction protein 7</fullName>
    </recommendedName>
</protein>
<dbReference type="PANTHER" id="PTHR36803:SF1">
    <property type="entry name" value="PROTEIN CHLORORESPIRATORY REDUCTION 7, CHLOROPLASTIC"/>
    <property type="match status" value="1"/>
</dbReference>
<dbReference type="InterPro" id="IPR021954">
    <property type="entry name" value="CRR7"/>
</dbReference>
<dbReference type="Proteomes" id="UP000050465">
    <property type="component" value="Unassembled WGS sequence"/>
</dbReference>
<evidence type="ECO:0000313" key="2">
    <source>
        <dbReference type="Proteomes" id="UP000050465"/>
    </source>
</evidence>
<evidence type="ECO:0000313" key="1">
    <source>
        <dbReference type="EMBL" id="KPQ34416.1"/>
    </source>
</evidence>
<dbReference type="Gene3D" id="3.90.940.40">
    <property type="entry name" value="Protein CHLORORESPIRATORY REDUCTION 7"/>
    <property type="match status" value="1"/>
</dbReference>
<dbReference type="AlphaFoldDB" id="A0A0P7YUY1"/>
<sequence length="89" mass="10460">MADSMMYSEEMFVFLTPDSSETFLTPPELIDQLKMVLKAYQETNNNELPRDLQKLATTDERAKYLMETHCEFETSPGENVQWYAVRLEK</sequence>
<dbReference type="EMBL" id="LJZR01000020">
    <property type="protein sequence ID" value="KPQ34416.1"/>
    <property type="molecule type" value="Genomic_DNA"/>
</dbReference>
<dbReference type="InterPro" id="IPR038150">
    <property type="entry name" value="CRR7-like_sf"/>
</dbReference>
<organism evidence="1 2">
    <name type="scientific">Phormidesmis priestleyi Ana</name>
    <dbReference type="NCBI Taxonomy" id="1666911"/>
    <lineage>
        <taxon>Bacteria</taxon>
        <taxon>Bacillati</taxon>
        <taxon>Cyanobacteriota</taxon>
        <taxon>Cyanophyceae</taxon>
        <taxon>Leptolyngbyales</taxon>
        <taxon>Leptolyngbyaceae</taxon>
        <taxon>Phormidesmis</taxon>
    </lineage>
</organism>
<reference evidence="1 2" key="1">
    <citation type="submission" date="2015-09" db="EMBL/GenBank/DDBJ databases">
        <title>Identification and resolution of microdiversity through metagenomic sequencing of parallel consortia.</title>
        <authorList>
            <person name="Nelson W.C."/>
            <person name="Romine M.F."/>
            <person name="Lindemann S.R."/>
        </authorList>
    </citation>
    <scope>NUCLEOTIDE SEQUENCE [LARGE SCALE GENOMIC DNA]</scope>
    <source>
        <strain evidence="1">Ana</strain>
    </source>
</reference>
<dbReference type="PANTHER" id="PTHR36803">
    <property type="entry name" value="PROTEIN CHLORORESPIRATORY REDUCTION 7, CHLOROPLASTIC"/>
    <property type="match status" value="1"/>
</dbReference>
<name>A0A0P7YUY1_9CYAN</name>
<evidence type="ECO:0008006" key="3">
    <source>
        <dbReference type="Google" id="ProtNLM"/>
    </source>
</evidence>
<dbReference type="STRING" id="1666911.HLUCCA11_15040"/>
<proteinExistence type="predicted"/>
<accession>A0A0P7YUY1</accession>
<gene>
    <name evidence="1" type="ORF">HLUCCA11_15040</name>
</gene>